<comment type="caution">
    <text evidence="1">The sequence shown here is derived from an EMBL/GenBank/DDBJ whole genome shotgun (WGS) entry which is preliminary data.</text>
</comment>
<dbReference type="InterPro" id="IPR005152">
    <property type="entry name" value="Lipase_secreted"/>
</dbReference>
<dbReference type="Gene3D" id="1.10.260.130">
    <property type="match status" value="1"/>
</dbReference>
<keyword evidence="2" id="KW-1185">Reference proteome</keyword>
<evidence type="ECO:0000313" key="2">
    <source>
        <dbReference type="Proteomes" id="UP001152755"/>
    </source>
</evidence>
<dbReference type="InterPro" id="IPR029058">
    <property type="entry name" value="AB_hydrolase_fold"/>
</dbReference>
<dbReference type="PANTHER" id="PTHR34853">
    <property type="match status" value="1"/>
</dbReference>
<accession>A0A9X4LZ09</accession>
<dbReference type="EMBL" id="JANRHA010000001">
    <property type="protein sequence ID" value="MDG3013107.1"/>
    <property type="molecule type" value="Genomic_DNA"/>
</dbReference>
<dbReference type="GO" id="GO:0016042">
    <property type="term" value="P:lipid catabolic process"/>
    <property type="evidence" value="ECO:0007669"/>
    <property type="project" value="InterPro"/>
</dbReference>
<reference evidence="1" key="1">
    <citation type="submission" date="2022-08" db="EMBL/GenBank/DDBJ databases">
        <title>Genome analysis of Corynebacteriales strain.</title>
        <authorList>
            <person name="Lee S.D."/>
        </authorList>
    </citation>
    <scope>NUCLEOTIDE SEQUENCE</scope>
    <source>
        <strain evidence="1">D3-21</strain>
    </source>
</reference>
<proteinExistence type="predicted"/>
<dbReference type="Pfam" id="PF03583">
    <property type="entry name" value="LIP"/>
    <property type="match status" value="1"/>
</dbReference>
<dbReference type="PANTHER" id="PTHR34853:SF1">
    <property type="entry name" value="LIPASE 5"/>
    <property type="match status" value="1"/>
</dbReference>
<dbReference type="AlphaFoldDB" id="A0A9X4LZ09"/>
<dbReference type="SUPFAM" id="SSF53474">
    <property type="entry name" value="alpha/beta-Hydrolases"/>
    <property type="match status" value="1"/>
</dbReference>
<evidence type="ECO:0000313" key="1">
    <source>
        <dbReference type="EMBL" id="MDG3013107.1"/>
    </source>
</evidence>
<dbReference type="Proteomes" id="UP001152755">
    <property type="component" value="Unassembled WGS sequence"/>
</dbReference>
<gene>
    <name evidence="1" type="ORF">NVS88_00860</name>
</gene>
<dbReference type="PIRSF" id="PIRSF029171">
    <property type="entry name" value="Esterase_LipA"/>
    <property type="match status" value="1"/>
</dbReference>
<dbReference type="Gene3D" id="3.40.50.1820">
    <property type="entry name" value="alpha/beta hydrolase"/>
    <property type="match status" value="1"/>
</dbReference>
<sequence length="379" mass="39145">MSGPPPADAATPILPAPDPDPFYSAPPDLAAHHNGDILRVRQVDVGRYGPANGWQILFRSSNSQGAPIAAMTTLMVPLMPAAHRPLMSYQAMINSLGLECAPSHELLRGTVQEAPALTAMLLRGWAVAVPDHLGPESEYGAARLGGQIVLDGIRAAEALPQAGLGGSPIGLAGYSGGAMATAWADALAPTYAPDLRIAGVAAGGIPANMIDMARGLGVAPHPLFGLGFAAAIGLERAYPQQVPLSSQLNPQGVALRNEMANMCTQQIIDVGANKDAQQLSTTTDPLMSPSARAVLAENSLEYYPGAPTAPTFVWQGGADVLVPVGAVDRTVAHWCRAGDRVDYARLPGLDHGPAGVIGLPQAIAYMEGRFDGAAPPSNC</sequence>
<dbReference type="GO" id="GO:0004806">
    <property type="term" value="F:triacylglycerol lipase activity"/>
    <property type="evidence" value="ECO:0007669"/>
    <property type="project" value="InterPro"/>
</dbReference>
<name>A0A9X4LZ09_9ACTN</name>
<organism evidence="1 2">
    <name type="scientific">Speluncibacter jeojiensis</name>
    <dbReference type="NCBI Taxonomy" id="2710754"/>
    <lineage>
        <taxon>Bacteria</taxon>
        <taxon>Bacillati</taxon>
        <taxon>Actinomycetota</taxon>
        <taxon>Actinomycetes</taxon>
        <taxon>Mycobacteriales</taxon>
        <taxon>Speluncibacteraceae</taxon>
        <taxon>Speluncibacter</taxon>
    </lineage>
</organism>
<protein>
    <submittedName>
        <fullName evidence="1">Lipase family protein</fullName>
    </submittedName>
</protein>